<organism evidence="4 5">
    <name type="scientific">Eubacterium ruminantium</name>
    <dbReference type="NCBI Taxonomy" id="42322"/>
    <lineage>
        <taxon>Bacteria</taxon>
        <taxon>Bacillati</taxon>
        <taxon>Bacillota</taxon>
        <taxon>Clostridia</taxon>
        <taxon>Eubacteriales</taxon>
        <taxon>Eubacteriaceae</taxon>
        <taxon>Eubacterium</taxon>
    </lineage>
</organism>
<dbReference type="Gene3D" id="3.30.1310.10">
    <property type="entry name" value="Nucleoid-associated protein YbaB-like domain"/>
    <property type="match status" value="1"/>
</dbReference>
<comment type="function">
    <text evidence="2">Binds to DNA and alters its conformation. May be involved in regulation of gene expression, nucleoid organization and DNA protection.</text>
</comment>
<accession>A0A1T4KEU7</accession>
<dbReference type="OrthoDB" id="9795263at2"/>
<proteinExistence type="inferred from homology"/>
<dbReference type="EMBL" id="FUXA01000004">
    <property type="protein sequence ID" value="SJZ40873.1"/>
    <property type="molecule type" value="Genomic_DNA"/>
</dbReference>
<evidence type="ECO:0000313" key="5">
    <source>
        <dbReference type="Proteomes" id="UP000189857"/>
    </source>
</evidence>
<dbReference type="Proteomes" id="UP000189857">
    <property type="component" value="Unassembled WGS sequence"/>
</dbReference>
<dbReference type="SUPFAM" id="SSF82607">
    <property type="entry name" value="YbaB-like"/>
    <property type="match status" value="1"/>
</dbReference>
<sequence>MAKRGGFGGGMMPGNMNNLMKQAQKMQKQMEDTQAELEVKEYEASAGGGVVTVKINGKKEITSVKIAEEVVDPEDIETLEEVVMAAVNEVIRMQADDEREQLGKITGGLGGGFPF</sequence>
<gene>
    <name evidence="4" type="ORF">SAMN02745110_00330</name>
</gene>
<dbReference type="InterPro" id="IPR004401">
    <property type="entry name" value="YbaB/EbfC"/>
</dbReference>
<comment type="similarity">
    <text evidence="2">Belongs to the YbaB/EbfC family.</text>
</comment>
<dbReference type="GO" id="GO:0003677">
    <property type="term" value="F:DNA binding"/>
    <property type="evidence" value="ECO:0007669"/>
    <property type="project" value="UniProtKB-UniRule"/>
</dbReference>
<dbReference type="InterPro" id="IPR036894">
    <property type="entry name" value="YbaB-like_sf"/>
</dbReference>
<dbReference type="Pfam" id="PF02575">
    <property type="entry name" value="YbaB_DNA_bd"/>
    <property type="match status" value="1"/>
</dbReference>
<keyword evidence="2" id="KW-0963">Cytoplasm</keyword>
<evidence type="ECO:0000256" key="2">
    <source>
        <dbReference type="HAMAP-Rule" id="MF_00274"/>
    </source>
</evidence>
<name>A0A1T4KEU7_9FIRM</name>
<evidence type="ECO:0000256" key="3">
    <source>
        <dbReference type="SAM" id="Coils"/>
    </source>
</evidence>
<dbReference type="PIRSF" id="PIRSF004555">
    <property type="entry name" value="UCP004555"/>
    <property type="match status" value="1"/>
</dbReference>
<dbReference type="AlphaFoldDB" id="A0A1T4KEU7"/>
<comment type="subunit">
    <text evidence="2">Homodimer.</text>
</comment>
<dbReference type="GO" id="GO:0005829">
    <property type="term" value="C:cytosol"/>
    <property type="evidence" value="ECO:0007669"/>
    <property type="project" value="TreeGrafter"/>
</dbReference>
<keyword evidence="1 2" id="KW-0238">DNA-binding</keyword>
<dbReference type="PANTHER" id="PTHR33449">
    <property type="entry name" value="NUCLEOID-ASSOCIATED PROTEIN YBAB"/>
    <property type="match status" value="1"/>
</dbReference>
<dbReference type="GO" id="GO:0043590">
    <property type="term" value="C:bacterial nucleoid"/>
    <property type="evidence" value="ECO:0007669"/>
    <property type="project" value="UniProtKB-UniRule"/>
</dbReference>
<evidence type="ECO:0000256" key="1">
    <source>
        <dbReference type="ARBA" id="ARBA00023125"/>
    </source>
</evidence>
<evidence type="ECO:0000313" key="4">
    <source>
        <dbReference type="EMBL" id="SJZ40873.1"/>
    </source>
</evidence>
<feature type="coiled-coil region" evidence="3">
    <location>
        <begin position="16"/>
        <end position="43"/>
    </location>
</feature>
<keyword evidence="3" id="KW-0175">Coiled coil</keyword>
<dbReference type="PANTHER" id="PTHR33449:SF1">
    <property type="entry name" value="NUCLEOID-ASSOCIATED PROTEIN YBAB"/>
    <property type="match status" value="1"/>
</dbReference>
<dbReference type="RefSeq" id="WP_078786000.1">
    <property type="nucleotide sequence ID" value="NZ_CACZYW010000003.1"/>
</dbReference>
<comment type="subcellular location">
    <subcellularLocation>
        <location evidence="2">Cytoplasm</location>
        <location evidence="2">Nucleoid</location>
    </subcellularLocation>
</comment>
<dbReference type="HAMAP" id="MF_00274">
    <property type="entry name" value="DNA_YbaB_EbfC"/>
    <property type="match status" value="1"/>
</dbReference>
<keyword evidence="5" id="KW-1185">Reference proteome</keyword>
<dbReference type="NCBIfam" id="TIGR00103">
    <property type="entry name" value="DNA_YbaB_EbfC"/>
    <property type="match status" value="1"/>
</dbReference>
<reference evidence="4 5" key="1">
    <citation type="submission" date="2017-02" db="EMBL/GenBank/DDBJ databases">
        <authorList>
            <person name="Peterson S.W."/>
        </authorList>
    </citation>
    <scope>NUCLEOTIDE SEQUENCE [LARGE SCALE GENOMIC DNA]</scope>
    <source>
        <strain evidence="4 5">ATCC 17233</strain>
    </source>
</reference>
<protein>
    <recommendedName>
        <fullName evidence="2">Nucleoid-associated protein SAMN02745110_00330</fullName>
    </recommendedName>
</protein>